<gene>
    <name evidence="2" type="ORF">DRZ78_00775</name>
</gene>
<dbReference type="InterPro" id="IPR013022">
    <property type="entry name" value="Xyl_isomerase-like_TIM-brl"/>
</dbReference>
<dbReference type="SUPFAM" id="SSF51658">
    <property type="entry name" value="Xylose isomerase-like"/>
    <property type="match status" value="1"/>
</dbReference>
<dbReference type="PANTHER" id="PTHR12110:SF53">
    <property type="entry name" value="BLR5974 PROTEIN"/>
    <property type="match status" value="1"/>
</dbReference>
<protein>
    <recommendedName>
        <fullName evidence="1">Xylose isomerase-like TIM barrel domain-containing protein</fullName>
    </recommendedName>
</protein>
<dbReference type="Pfam" id="PF01261">
    <property type="entry name" value="AP_endonuc_2"/>
    <property type="match status" value="1"/>
</dbReference>
<dbReference type="AlphaFoldDB" id="A0A662D2Z4"/>
<proteinExistence type="predicted"/>
<sequence>MRINLGVNLSFAITRYVEPEEWTKIVSQKLELKYIQFFSDLLDPFFTPPSIRSEICQKIKNLNKKHNLEMHSVFSGTIPHCLNLLLHPDERMRRAALKWYEGGIEMTSEMECPGYGGFLGAFSKRDVQDERKKKVLLNELIDHWGYLSRLAKKRGIKFLLFEPMSCIREFPSTISETKWLYQKLSESSELPVYLCLDVGHGRARSGNERDANPYAWLREFAPKNPVIHLQQTDRMTSRHWPFIEEFNRRGKIEAKKLIRTLKGGGTKETFFFLEIMYPPFEPFDDLVLDDLKESVNYWRKALRESEI</sequence>
<evidence type="ECO:0000313" key="2">
    <source>
        <dbReference type="EMBL" id="RLE08594.1"/>
    </source>
</evidence>
<dbReference type="PANTHER" id="PTHR12110">
    <property type="entry name" value="HYDROXYPYRUVATE ISOMERASE"/>
    <property type="match status" value="1"/>
</dbReference>
<name>A0A662D2Z4_UNCAE</name>
<comment type="caution">
    <text evidence="2">The sequence shown here is derived from an EMBL/GenBank/DDBJ whole genome shotgun (WGS) entry which is preliminary data.</text>
</comment>
<organism evidence="2 3">
    <name type="scientific">Aerophobetes bacterium</name>
    <dbReference type="NCBI Taxonomy" id="2030807"/>
    <lineage>
        <taxon>Bacteria</taxon>
        <taxon>Candidatus Aerophobota</taxon>
    </lineage>
</organism>
<dbReference type="Gene3D" id="3.20.20.150">
    <property type="entry name" value="Divalent-metal-dependent TIM barrel enzymes"/>
    <property type="match status" value="1"/>
</dbReference>
<evidence type="ECO:0000313" key="3">
    <source>
        <dbReference type="Proteomes" id="UP000277457"/>
    </source>
</evidence>
<accession>A0A662D2Z4</accession>
<reference evidence="2 3" key="1">
    <citation type="submission" date="2018-06" db="EMBL/GenBank/DDBJ databases">
        <title>Extensive metabolic versatility and redundancy in microbially diverse, dynamic hydrothermal sediments.</title>
        <authorList>
            <person name="Dombrowski N."/>
            <person name="Teske A."/>
            <person name="Baker B.J."/>
        </authorList>
    </citation>
    <scope>NUCLEOTIDE SEQUENCE [LARGE SCALE GENOMIC DNA]</scope>
    <source>
        <strain evidence="2">B7_G13</strain>
    </source>
</reference>
<dbReference type="EMBL" id="QMPY01000016">
    <property type="protein sequence ID" value="RLE08594.1"/>
    <property type="molecule type" value="Genomic_DNA"/>
</dbReference>
<feature type="domain" description="Xylose isomerase-like TIM barrel" evidence="1">
    <location>
        <begin position="29"/>
        <end position="279"/>
    </location>
</feature>
<dbReference type="Proteomes" id="UP000277457">
    <property type="component" value="Unassembled WGS sequence"/>
</dbReference>
<dbReference type="InterPro" id="IPR050312">
    <property type="entry name" value="IolE/XylAMocC-like"/>
</dbReference>
<evidence type="ECO:0000259" key="1">
    <source>
        <dbReference type="Pfam" id="PF01261"/>
    </source>
</evidence>
<dbReference type="InterPro" id="IPR036237">
    <property type="entry name" value="Xyl_isomerase-like_sf"/>
</dbReference>